<keyword evidence="3" id="KW-1185">Reference proteome</keyword>
<comment type="caution">
    <text evidence="2">The sequence shown here is derived from an EMBL/GenBank/DDBJ whole genome shotgun (WGS) entry which is preliminary data.</text>
</comment>
<sequence length="112" mass="11926">MMGREKKKADGGVQRGSLLPPIENSVKKSRATKEMEAPKAGLAAPTRKGKRVQLPPLAEKGCLEKAAAFSPGGFERLRKERVAAVAGVAAALSPEGTKEKKTLSPQRIRPQP</sequence>
<accession>A0A3L8S2P7</accession>
<gene>
    <name evidence="2" type="ORF">DV515_00012849</name>
</gene>
<dbReference type="Proteomes" id="UP000276834">
    <property type="component" value="Unassembled WGS sequence"/>
</dbReference>
<proteinExistence type="predicted"/>
<protein>
    <submittedName>
        <fullName evidence="2">Uncharacterized protein</fullName>
    </submittedName>
</protein>
<dbReference type="OrthoDB" id="125906at2759"/>
<reference evidence="2 3" key="1">
    <citation type="journal article" date="2018" name="Proc. R. Soc. B">
        <title>A non-coding region near Follistatin controls head colour polymorphism in the Gouldian finch.</title>
        <authorList>
            <person name="Toomey M.B."/>
            <person name="Marques C.I."/>
            <person name="Andrade P."/>
            <person name="Araujo P.M."/>
            <person name="Sabatino S."/>
            <person name="Gazda M.A."/>
            <person name="Afonso S."/>
            <person name="Lopes R.J."/>
            <person name="Corbo J.C."/>
            <person name="Carneiro M."/>
        </authorList>
    </citation>
    <scope>NUCLEOTIDE SEQUENCE [LARGE SCALE GENOMIC DNA]</scope>
    <source>
        <strain evidence="2">Red01</strain>
        <tissue evidence="2">Muscle</tissue>
    </source>
</reference>
<feature type="region of interest" description="Disordered" evidence="1">
    <location>
        <begin position="1"/>
        <end position="53"/>
    </location>
</feature>
<evidence type="ECO:0000313" key="2">
    <source>
        <dbReference type="EMBL" id="RLV95586.1"/>
    </source>
</evidence>
<feature type="non-terminal residue" evidence="2">
    <location>
        <position position="112"/>
    </location>
</feature>
<feature type="region of interest" description="Disordered" evidence="1">
    <location>
        <begin position="93"/>
        <end position="112"/>
    </location>
</feature>
<evidence type="ECO:0000256" key="1">
    <source>
        <dbReference type="SAM" id="MobiDB-lite"/>
    </source>
</evidence>
<dbReference type="AlphaFoldDB" id="A0A3L8S2P7"/>
<name>A0A3L8S2P7_CHLGU</name>
<dbReference type="EMBL" id="QUSF01000077">
    <property type="protein sequence ID" value="RLV95586.1"/>
    <property type="molecule type" value="Genomic_DNA"/>
</dbReference>
<organism evidence="2 3">
    <name type="scientific">Chloebia gouldiae</name>
    <name type="common">Gouldian finch</name>
    <name type="synonym">Erythrura gouldiae</name>
    <dbReference type="NCBI Taxonomy" id="44316"/>
    <lineage>
        <taxon>Eukaryota</taxon>
        <taxon>Metazoa</taxon>
        <taxon>Chordata</taxon>
        <taxon>Craniata</taxon>
        <taxon>Vertebrata</taxon>
        <taxon>Euteleostomi</taxon>
        <taxon>Archelosauria</taxon>
        <taxon>Archosauria</taxon>
        <taxon>Dinosauria</taxon>
        <taxon>Saurischia</taxon>
        <taxon>Theropoda</taxon>
        <taxon>Coelurosauria</taxon>
        <taxon>Aves</taxon>
        <taxon>Neognathae</taxon>
        <taxon>Neoaves</taxon>
        <taxon>Telluraves</taxon>
        <taxon>Australaves</taxon>
        <taxon>Passeriformes</taxon>
        <taxon>Passeroidea</taxon>
        <taxon>Passeridae</taxon>
        <taxon>Chloebia</taxon>
    </lineage>
</organism>
<evidence type="ECO:0000313" key="3">
    <source>
        <dbReference type="Proteomes" id="UP000276834"/>
    </source>
</evidence>